<dbReference type="Gene3D" id="2.40.10.350">
    <property type="entry name" value="Rod shape-determining protein MreC, domain 2"/>
    <property type="match status" value="1"/>
</dbReference>
<evidence type="ECO:0000256" key="6">
    <source>
        <dbReference type="SAM" id="Phobius"/>
    </source>
</evidence>
<evidence type="ECO:0000256" key="5">
    <source>
        <dbReference type="PIRNR" id="PIRNR038471"/>
    </source>
</evidence>
<dbReference type="PANTHER" id="PTHR34138">
    <property type="entry name" value="CELL SHAPE-DETERMINING PROTEIN MREC"/>
    <property type="match status" value="1"/>
</dbReference>
<keyword evidence="6" id="KW-0472">Membrane</keyword>
<keyword evidence="6" id="KW-1133">Transmembrane helix</keyword>
<dbReference type="PIRSF" id="PIRSF038471">
    <property type="entry name" value="MreC"/>
    <property type="match status" value="1"/>
</dbReference>
<evidence type="ECO:0000313" key="8">
    <source>
        <dbReference type="EMBL" id="QTL97257.1"/>
    </source>
</evidence>
<keyword evidence="6" id="KW-0812">Transmembrane</keyword>
<dbReference type="AlphaFoldDB" id="A0A8A7KED6"/>
<dbReference type="InterPro" id="IPR007221">
    <property type="entry name" value="MreC"/>
</dbReference>
<keyword evidence="9" id="KW-1185">Reference proteome</keyword>
<dbReference type="NCBIfam" id="TIGR00219">
    <property type="entry name" value="mreC"/>
    <property type="match status" value="1"/>
</dbReference>
<dbReference type="InterPro" id="IPR042177">
    <property type="entry name" value="Cell/Rod_1"/>
</dbReference>
<evidence type="ECO:0000256" key="3">
    <source>
        <dbReference type="ARBA" id="ARBA00022960"/>
    </source>
</evidence>
<dbReference type="RefSeq" id="WP_230868895.1">
    <property type="nucleotide sequence ID" value="NZ_CP046640.1"/>
</dbReference>
<dbReference type="GO" id="GO:0005886">
    <property type="term" value="C:plasma membrane"/>
    <property type="evidence" value="ECO:0007669"/>
    <property type="project" value="TreeGrafter"/>
</dbReference>
<feature type="domain" description="Rod shape-determining protein MreC beta-barrel core" evidence="7">
    <location>
        <begin position="123"/>
        <end position="277"/>
    </location>
</feature>
<dbReference type="Pfam" id="PF04085">
    <property type="entry name" value="MreC"/>
    <property type="match status" value="1"/>
</dbReference>
<organism evidence="8 9">
    <name type="scientific">Iocasia fonsfrigidae</name>
    <dbReference type="NCBI Taxonomy" id="2682810"/>
    <lineage>
        <taxon>Bacteria</taxon>
        <taxon>Bacillati</taxon>
        <taxon>Bacillota</taxon>
        <taxon>Clostridia</taxon>
        <taxon>Halanaerobiales</taxon>
        <taxon>Halanaerobiaceae</taxon>
        <taxon>Iocasia</taxon>
    </lineage>
</organism>
<feature type="transmembrane region" description="Helical" evidence="6">
    <location>
        <begin position="6"/>
        <end position="27"/>
    </location>
</feature>
<dbReference type="EMBL" id="CP046640">
    <property type="protein sequence ID" value="QTL97257.1"/>
    <property type="molecule type" value="Genomic_DNA"/>
</dbReference>
<dbReference type="KEGG" id="ifn:GM661_04310"/>
<comment type="function">
    <text evidence="5">Involved in formation and maintenance of cell shape.</text>
</comment>
<dbReference type="Proteomes" id="UP000665020">
    <property type="component" value="Chromosome"/>
</dbReference>
<dbReference type="InterPro" id="IPR042175">
    <property type="entry name" value="Cell/Rod_MreC_2"/>
</dbReference>
<reference evidence="8" key="1">
    <citation type="submission" date="2019-12" db="EMBL/GenBank/DDBJ databases">
        <authorList>
            <person name="zhang j."/>
            <person name="sun C.M."/>
        </authorList>
    </citation>
    <scope>NUCLEOTIDE SEQUENCE</scope>
    <source>
        <strain evidence="8">NS-1</strain>
    </source>
</reference>
<gene>
    <name evidence="8" type="primary">mreC</name>
    <name evidence="8" type="ORF">GM661_04310</name>
</gene>
<comment type="similarity">
    <text evidence="1 5">Belongs to the MreC family.</text>
</comment>
<evidence type="ECO:0000259" key="7">
    <source>
        <dbReference type="Pfam" id="PF04085"/>
    </source>
</evidence>
<evidence type="ECO:0000256" key="4">
    <source>
        <dbReference type="ARBA" id="ARBA00032089"/>
    </source>
</evidence>
<name>A0A8A7KED6_9FIRM</name>
<dbReference type="Gene3D" id="2.40.10.340">
    <property type="entry name" value="Rod shape-determining protein MreC, domain 1"/>
    <property type="match status" value="1"/>
</dbReference>
<protein>
    <recommendedName>
        <fullName evidence="2 5">Cell shape-determining protein MreC</fullName>
    </recommendedName>
    <alternativeName>
        <fullName evidence="4 5">Cell shape protein MreC</fullName>
    </alternativeName>
</protein>
<sequence>MRYFGGSTLIISLVVVIIIVGLGFLSFSDIDIPLFNWLERGIFNIISPVLNIFTGFCDLVSNYWRGITNVNDLIEENQELKKELSELKLKQEMTNYLVNQNERLRDLLSFKEFVPYDTLGARVIGYSTSHWKKSIIINRGEKDGLELRMPVLSYDGILVGRINHLAANSAQVLLISDSEFVVGGIVQRSDSRAVGIVKREVDPTRNIMENIPWNNKSPEGDILKGDIIVSSGLSNSYPKGLPIGTVVEVEEDNYGLSQKAVIDIFLDTKTLEEVLVITNF</sequence>
<dbReference type="InterPro" id="IPR055342">
    <property type="entry name" value="MreC_beta-barrel_core"/>
</dbReference>
<evidence type="ECO:0000256" key="1">
    <source>
        <dbReference type="ARBA" id="ARBA00009369"/>
    </source>
</evidence>
<dbReference type="PANTHER" id="PTHR34138:SF1">
    <property type="entry name" value="CELL SHAPE-DETERMINING PROTEIN MREC"/>
    <property type="match status" value="1"/>
</dbReference>
<accession>A0A8A7KED6</accession>
<evidence type="ECO:0000313" key="9">
    <source>
        <dbReference type="Proteomes" id="UP000665020"/>
    </source>
</evidence>
<keyword evidence="3 5" id="KW-0133">Cell shape</keyword>
<proteinExistence type="inferred from homology"/>
<dbReference type="GO" id="GO:0008360">
    <property type="term" value="P:regulation of cell shape"/>
    <property type="evidence" value="ECO:0007669"/>
    <property type="project" value="UniProtKB-KW"/>
</dbReference>
<evidence type="ECO:0000256" key="2">
    <source>
        <dbReference type="ARBA" id="ARBA00013855"/>
    </source>
</evidence>